<feature type="transmembrane region" description="Helical" evidence="6">
    <location>
        <begin position="508"/>
        <end position="528"/>
    </location>
</feature>
<sequence length="543" mass="59585">MSSDTRPSTMDEKDVMKNQQGDFGSRPDSPYQQSLSQHELTTVRTKKSVHDGKTEPSSEAPVPIKDTSLHPETDLENNIIGWDSQDDPENPKNFPQRLKWTILLLVSSITLVSPLASSMFAPGVSFMNEEFDNHSTTISAFTVSVFVLGYSIGPLFLSPLSEIYGRATILNYSNTFFAVWQIGCALAPNIESLIIFRLLSGIGGSGCLTIGGGVISDLFPAEQRGRATAIYTIGPLFGPVLGPICGGFLAQRVGWRWVFWILLIASSVATVFIWKFNRETNPRVLLSRKVVTQQALTGNKDLVSWYDRDTGSQSKRRVLAHGLIRPLKFLIFSPIVALLSLYMAITYGLLYLLFTTITSVFEGQYGWEPEMTGLAFIGIGAGLFLGVAAVAKLSDATVIRLAARNGGIAEPEMRLPACIVFGIFLPISLFWYGWAAEKQTHWIVPILGMVPFGFGMMGIFIPVQTYLIDAFPEYAASAIAALTATRSLFGAFLPMAGPSMYKTLGLGWGNTLLGCLGIVLLPFLPFVYKYGAAIRKRWPIDLR</sequence>
<dbReference type="EMBL" id="JBBBZM010000002">
    <property type="protein sequence ID" value="KAL0640682.1"/>
    <property type="molecule type" value="Genomic_DNA"/>
</dbReference>
<dbReference type="Proteomes" id="UP001447188">
    <property type="component" value="Unassembled WGS sequence"/>
</dbReference>
<keyword evidence="3 6" id="KW-1133">Transmembrane helix</keyword>
<dbReference type="PANTHER" id="PTHR23502:SF33">
    <property type="entry name" value="MAJOR FACILITATOR SUPERFAMILY (MFS) PROFILE DOMAIN-CONTAINING PROTEIN-RELATED"/>
    <property type="match status" value="1"/>
</dbReference>
<feature type="transmembrane region" description="Helical" evidence="6">
    <location>
        <begin position="138"/>
        <end position="157"/>
    </location>
</feature>
<feature type="transmembrane region" description="Helical" evidence="6">
    <location>
        <begin position="374"/>
        <end position="394"/>
    </location>
</feature>
<feature type="transmembrane region" description="Helical" evidence="6">
    <location>
        <begin position="102"/>
        <end position="126"/>
    </location>
</feature>
<dbReference type="Pfam" id="PF07690">
    <property type="entry name" value="MFS_1"/>
    <property type="match status" value="1"/>
</dbReference>
<feature type="region of interest" description="Disordered" evidence="5">
    <location>
        <begin position="1"/>
        <end position="70"/>
    </location>
</feature>
<keyword evidence="4 6" id="KW-0472">Membrane</keyword>
<dbReference type="PROSITE" id="PS50850">
    <property type="entry name" value="MFS"/>
    <property type="match status" value="1"/>
</dbReference>
<evidence type="ECO:0000256" key="2">
    <source>
        <dbReference type="ARBA" id="ARBA00022692"/>
    </source>
</evidence>
<feature type="transmembrane region" description="Helical" evidence="6">
    <location>
        <begin position="415"/>
        <end position="436"/>
    </location>
</feature>
<evidence type="ECO:0000313" key="9">
    <source>
        <dbReference type="Proteomes" id="UP001447188"/>
    </source>
</evidence>
<evidence type="ECO:0000256" key="3">
    <source>
        <dbReference type="ARBA" id="ARBA00022989"/>
    </source>
</evidence>
<organism evidence="8 9">
    <name type="scientific">Discina gigas</name>
    <dbReference type="NCBI Taxonomy" id="1032678"/>
    <lineage>
        <taxon>Eukaryota</taxon>
        <taxon>Fungi</taxon>
        <taxon>Dikarya</taxon>
        <taxon>Ascomycota</taxon>
        <taxon>Pezizomycotina</taxon>
        <taxon>Pezizomycetes</taxon>
        <taxon>Pezizales</taxon>
        <taxon>Discinaceae</taxon>
        <taxon>Discina</taxon>
    </lineage>
</organism>
<gene>
    <name evidence="8" type="ORF">Q9L58_000353</name>
</gene>
<dbReference type="InterPro" id="IPR020846">
    <property type="entry name" value="MFS_dom"/>
</dbReference>
<evidence type="ECO:0000313" key="8">
    <source>
        <dbReference type="EMBL" id="KAL0640682.1"/>
    </source>
</evidence>
<evidence type="ECO:0000259" key="7">
    <source>
        <dbReference type="PROSITE" id="PS50850"/>
    </source>
</evidence>
<protein>
    <recommendedName>
        <fullName evidence="7">Major facilitator superfamily (MFS) profile domain-containing protein</fullName>
    </recommendedName>
</protein>
<feature type="transmembrane region" description="Helical" evidence="6">
    <location>
        <begin position="329"/>
        <end position="354"/>
    </location>
</feature>
<evidence type="ECO:0000256" key="6">
    <source>
        <dbReference type="SAM" id="Phobius"/>
    </source>
</evidence>
<dbReference type="PANTHER" id="PTHR23502">
    <property type="entry name" value="MAJOR FACILITATOR SUPERFAMILY"/>
    <property type="match status" value="1"/>
</dbReference>
<feature type="transmembrane region" description="Helical" evidence="6">
    <location>
        <begin position="442"/>
        <end position="463"/>
    </location>
</feature>
<proteinExistence type="predicted"/>
<comment type="subcellular location">
    <subcellularLocation>
        <location evidence="1">Membrane</location>
        <topology evidence="1">Multi-pass membrane protein</topology>
    </subcellularLocation>
</comment>
<feature type="transmembrane region" description="Helical" evidence="6">
    <location>
        <begin position="475"/>
        <end position="496"/>
    </location>
</feature>
<evidence type="ECO:0000256" key="4">
    <source>
        <dbReference type="ARBA" id="ARBA00023136"/>
    </source>
</evidence>
<reference evidence="8 9" key="1">
    <citation type="submission" date="2024-02" db="EMBL/GenBank/DDBJ databases">
        <title>Discinaceae phylogenomics.</title>
        <authorList>
            <person name="Dirks A.C."/>
            <person name="James T.Y."/>
        </authorList>
    </citation>
    <scope>NUCLEOTIDE SEQUENCE [LARGE SCALE GENOMIC DNA]</scope>
    <source>
        <strain evidence="8 9">ACD0624</strain>
    </source>
</reference>
<feature type="transmembrane region" description="Helical" evidence="6">
    <location>
        <begin position="228"/>
        <end position="251"/>
    </location>
</feature>
<comment type="caution">
    <text evidence="8">The sequence shown here is derived from an EMBL/GenBank/DDBJ whole genome shotgun (WGS) entry which is preliminary data.</text>
</comment>
<keyword evidence="2 6" id="KW-0812">Transmembrane</keyword>
<feature type="transmembrane region" description="Helical" evidence="6">
    <location>
        <begin position="169"/>
        <end position="188"/>
    </location>
</feature>
<dbReference type="InterPro" id="IPR011701">
    <property type="entry name" value="MFS"/>
</dbReference>
<feature type="compositionally biased region" description="Polar residues" evidence="5">
    <location>
        <begin position="30"/>
        <end position="43"/>
    </location>
</feature>
<feature type="transmembrane region" description="Helical" evidence="6">
    <location>
        <begin position="194"/>
        <end position="216"/>
    </location>
</feature>
<accession>A0ABR3GXK3</accession>
<evidence type="ECO:0000256" key="5">
    <source>
        <dbReference type="SAM" id="MobiDB-lite"/>
    </source>
</evidence>
<dbReference type="Gene3D" id="1.20.1250.20">
    <property type="entry name" value="MFS general substrate transporter like domains"/>
    <property type="match status" value="1"/>
</dbReference>
<name>A0ABR3GXK3_9PEZI</name>
<keyword evidence="9" id="KW-1185">Reference proteome</keyword>
<dbReference type="InterPro" id="IPR036259">
    <property type="entry name" value="MFS_trans_sf"/>
</dbReference>
<dbReference type="CDD" id="cd17323">
    <property type="entry name" value="MFS_Tpo1_MDR_like"/>
    <property type="match status" value="1"/>
</dbReference>
<dbReference type="SUPFAM" id="SSF103473">
    <property type="entry name" value="MFS general substrate transporter"/>
    <property type="match status" value="1"/>
</dbReference>
<evidence type="ECO:0000256" key="1">
    <source>
        <dbReference type="ARBA" id="ARBA00004141"/>
    </source>
</evidence>
<feature type="domain" description="Major facilitator superfamily (MFS) profile" evidence="7">
    <location>
        <begin position="102"/>
        <end position="532"/>
    </location>
</feature>
<feature type="transmembrane region" description="Helical" evidence="6">
    <location>
        <begin position="257"/>
        <end position="276"/>
    </location>
</feature>